<dbReference type="InterPro" id="IPR016032">
    <property type="entry name" value="Sig_transdc_resp-reg_C-effctor"/>
</dbReference>
<dbReference type="PROSITE" id="PS50110">
    <property type="entry name" value="RESPONSE_REGULATORY"/>
    <property type="match status" value="1"/>
</dbReference>
<dbReference type="PANTHER" id="PTHR48111">
    <property type="entry name" value="REGULATOR OF RPOS"/>
    <property type="match status" value="1"/>
</dbReference>
<name>A0ABY5VPH4_9ACTN</name>
<dbReference type="CDD" id="cd00383">
    <property type="entry name" value="trans_reg_C"/>
    <property type="match status" value="1"/>
</dbReference>
<dbReference type="Pfam" id="PF00486">
    <property type="entry name" value="Trans_reg_C"/>
    <property type="match status" value="1"/>
</dbReference>
<evidence type="ECO:0000259" key="8">
    <source>
        <dbReference type="PROSITE" id="PS51755"/>
    </source>
</evidence>
<evidence type="ECO:0000256" key="3">
    <source>
        <dbReference type="ARBA" id="ARBA00023125"/>
    </source>
</evidence>
<evidence type="ECO:0000256" key="4">
    <source>
        <dbReference type="ARBA" id="ARBA00023163"/>
    </source>
</evidence>
<accession>A0ABY5VPH4</accession>
<keyword evidence="2" id="KW-0805">Transcription regulation</keyword>
<evidence type="ECO:0000256" key="1">
    <source>
        <dbReference type="ARBA" id="ARBA00022553"/>
    </source>
</evidence>
<dbReference type="InterPro" id="IPR001789">
    <property type="entry name" value="Sig_transdc_resp-reg_receiver"/>
</dbReference>
<evidence type="ECO:0000259" key="7">
    <source>
        <dbReference type="PROSITE" id="PS50110"/>
    </source>
</evidence>
<reference evidence="9" key="1">
    <citation type="submission" date="2021-04" db="EMBL/GenBank/DDBJ databases">
        <authorList>
            <person name="Hartkoorn R.C."/>
            <person name="Beaudoing E."/>
            <person name="Hot D."/>
        </authorList>
    </citation>
    <scope>NUCLEOTIDE SEQUENCE</scope>
    <source>
        <strain evidence="9">NRRL B-16292</strain>
    </source>
</reference>
<reference evidence="9" key="2">
    <citation type="submission" date="2022-09" db="EMBL/GenBank/DDBJ databases">
        <title>Biosynthetic gene clusters of Dactylosporangioum fulvum.</title>
        <authorList>
            <person name="Caradec T."/>
        </authorList>
    </citation>
    <scope>NUCLEOTIDE SEQUENCE</scope>
    <source>
        <strain evidence="9">NRRL B-16292</strain>
    </source>
</reference>
<dbReference type="SUPFAM" id="SSF46894">
    <property type="entry name" value="C-terminal effector domain of the bipartite response regulators"/>
    <property type="match status" value="1"/>
</dbReference>
<evidence type="ECO:0000256" key="5">
    <source>
        <dbReference type="PROSITE-ProRule" id="PRU00169"/>
    </source>
</evidence>
<feature type="domain" description="Response regulatory" evidence="7">
    <location>
        <begin position="3"/>
        <end position="116"/>
    </location>
</feature>
<evidence type="ECO:0000256" key="2">
    <source>
        <dbReference type="ARBA" id="ARBA00023015"/>
    </source>
</evidence>
<dbReference type="SMART" id="SM00448">
    <property type="entry name" value="REC"/>
    <property type="match status" value="1"/>
</dbReference>
<keyword evidence="3 6" id="KW-0238">DNA-binding</keyword>
<dbReference type="Gene3D" id="1.10.10.10">
    <property type="entry name" value="Winged helix-like DNA-binding domain superfamily/Winged helix DNA-binding domain"/>
    <property type="match status" value="1"/>
</dbReference>
<dbReference type="InterPro" id="IPR001867">
    <property type="entry name" value="OmpR/PhoB-type_DNA-bd"/>
</dbReference>
<evidence type="ECO:0000256" key="6">
    <source>
        <dbReference type="PROSITE-ProRule" id="PRU01091"/>
    </source>
</evidence>
<dbReference type="Gene3D" id="3.40.50.2300">
    <property type="match status" value="1"/>
</dbReference>
<feature type="DNA-binding region" description="OmpR/PhoB-type" evidence="6">
    <location>
        <begin position="129"/>
        <end position="229"/>
    </location>
</feature>
<dbReference type="RefSeq" id="WP_259856021.1">
    <property type="nucleotide sequence ID" value="NZ_BAAAST010000105.1"/>
</dbReference>
<proteinExistence type="predicted"/>
<dbReference type="Proteomes" id="UP001059617">
    <property type="component" value="Chromosome"/>
</dbReference>
<gene>
    <name evidence="9" type="ORF">Dfulv_26320</name>
</gene>
<dbReference type="PROSITE" id="PS51755">
    <property type="entry name" value="OMPR_PHOB"/>
    <property type="match status" value="1"/>
</dbReference>
<dbReference type="InterPro" id="IPR036388">
    <property type="entry name" value="WH-like_DNA-bd_sf"/>
</dbReference>
<keyword evidence="4" id="KW-0804">Transcription</keyword>
<dbReference type="Gene3D" id="6.10.250.690">
    <property type="match status" value="1"/>
</dbReference>
<dbReference type="EMBL" id="CP073720">
    <property type="protein sequence ID" value="UWP78691.1"/>
    <property type="molecule type" value="Genomic_DNA"/>
</dbReference>
<dbReference type="SMART" id="SM00862">
    <property type="entry name" value="Trans_reg_C"/>
    <property type="match status" value="1"/>
</dbReference>
<dbReference type="InterPro" id="IPR011006">
    <property type="entry name" value="CheY-like_superfamily"/>
</dbReference>
<dbReference type="PANTHER" id="PTHR48111:SF4">
    <property type="entry name" value="DNA-BINDING DUAL TRANSCRIPTIONAL REGULATOR OMPR"/>
    <property type="match status" value="1"/>
</dbReference>
<organism evidence="9 10">
    <name type="scientific">Dactylosporangium fulvum</name>
    <dbReference type="NCBI Taxonomy" id="53359"/>
    <lineage>
        <taxon>Bacteria</taxon>
        <taxon>Bacillati</taxon>
        <taxon>Actinomycetota</taxon>
        <taxon>Actinomycetes</taxon>
        <taxon>Micromonosporales</taxon>
        <taxon>Micromonosporaceae</taxon>
        <taxon>Dactylosporangium</taxon>
    </lineage>
</organism>
<dbReference type="InterPro" id="IPR039420">
    <property type="entry name" value="WalR-like"/>
</dbReference>
<keyword evidence="10" id="KW-1185">Reference proteome</keyword>
<feature type="modified residue" description="4-aspartylphosphate" evidence="5">
    <location>
        <position position="52"/>
    </location>
</feature>
<evidence type="ECO:0000313" key="9">
    <source>
        <dbReference type="EMBL" id="UWP78691.1"/>
    </source>
</evidence>
<protein>
    <submittedName>
        <fullName evidence="9">Response regulator transcription factor</fullName>
    </submittedName>
</protein>
<keyword evidence="1 5" id="KW-0597">Phosphoprotein</keyword>
<feature type="domain" description="OmpR/PhoB-type" evidence="8">
    <location>
        <begin position="129"/>
        <end position="229"/>
    </location>
</feature>
<dbReference type="SUPFAM" id="SSF52172">
    <property type="entry name" value="CheY-like"/>
    <property type="match status" value="1"/>
</dbReference>
<sequence>MPLILLVEDDVAVSGALSRALTDAGHVVRPVGNAGSALRVIATDPPDLVILDLGLPDMDGLDVLRMLRGISNAPVIVATARRSERDIIRLLDAGADDYVTKPFSSAQMSARINAVLRRGQGTPGLAAPPAGVTVGALHVNPQQRFASINGQPLQLTKKEFDLLSYLAQRAGRVVSRRELLTEVWQRPDSSGEDQTIDVHVSWLRRKLGESATAPRYLRTFRGVGVMLVDPLAGPGQGPA</sequence>
<evidence type="ECO:0000313" key="10">
    <source>
        <dbReference type="Proteomes" id="UP001059617"/>
    </source>
</evidence>
<dbReference type="Pfam" id="PF00072">
    <property type="entry name" value="Response_reg"/>
    <property type="match status" value="1"/>
</dbReference>